<dbReference type="InterPro" id="IPR016166">
    <property type="entry name" value="FAD-bd_PCMH"/>
</dbReference>
<dbReference type="PROSITE" id="PS00559">
    <property type="entry name" value="MOLYBDOPTERIN_EUK"/>
    <property type="match status" value="1"/>
</dbReference>
<feature type="binding site" evidence="21">
    <location>
        <position position="117"/>
    </location>
    <ligand>
        <name>[2Fe-2S] cluster</name>
        <dbReference type="ChEBI" id="CHEBI:190135"/>
        <label>2</label>
    </ligand>
</feature>
<dbReference type="EC" id="1.2.3.1" evidence="5"/>
<feature type="binding site" evidence="20">
    <location>
        <position position="926"/>
    </location>
    <ligand>
        <name>substrate</name>
    </ligand>
</feature>
<dbReference type="InterPro" id="IPR022407">
    <property type="entry name" value="OxRdtase_Mopterin_BS"/>
</dbReference>
<evidence type="ECO:0000256" key="2">
    <source>
        <dbReference type="ARBA" id="ARBA00004496"/>
    </source>
</evidence>
<dbReference type="Gene3D" id="3.90.1170.50">
    <property type="entry name" value="Aldehyde oxidase/xanthine dehydrogenase, a/b hammerhead"/>
    <property type="match status" value="1"/>
</dbReference>
<dbReference type="InterPro" id="IPR008274">
    <property type="entry name" value="AldOxase/xan_DH_MoCoBD1"/>
</dbReference>
<evidence type="ECO:0000256" key="4">
    <source>
        <dbReference type="ARBA" id="ARBA00011738"/>
    </source>
</evidence>
<feature type="binding site" evidence="21">
    <location>
        <position position="779"/>
    </location>
    <ligand>
        <name>Mo-molybdopterin</name>
        <dbReference type="ChEBI" id="CHEBI:71302"/>
    </ligand>
    <ligandPart>
        <name>Mo</name>
        <dbReference type="ChEBI" id="CHEBI:28685"/>
    </ligandPart>
</feature>
<dbReference type="GO" id="GO:0005737">
    <property type="term" value="C:cytoplasm"/>
    <property type="evidence" value="ECO:0007669"/>
    <property type="project" value="UniProtKB-SubCell"/>
</dbReference>
<comment type="cofactor">
    <cofactor evidence="21">
        <name>[2Fe-2S] cluster</name>
        <dbReference type="ChEBI" id="CHEBI:190135"/>
    </cofactor>
    <text evidence="21">Binds 2 [2Fe-2S] clusters.</text>
</comment>
<keyword evidence="25" id="KW-1185">Reference proteome</keyword>
<evidence type="ECO:0000256" key="5">
    <source>
        <dbReference type="ARBA" id="ARBA00013041"/>
    </source>
</evidence>
<comment type="cofactor">
    <cofactor evidence="16">
        <name>[2Fe-2S] cluster</name>
        <dbReference type="ChEBI" id="CHEBI:190135"/>
    </cofactor>
</comment>
<feature type="binding site" evidence="20">
    <location>
        <position position="410"/>
    </location>
    <ligand>
        <name>FAD</name>
        <dbReference type="ChEBI" id="CHEBI:57692"/>
    </ligand>
</feature>
<dbReference type="FunFam" id="1.10.150.120:FF:000001">
    <property type="entry name" value="Aldehyde oxidase 1"/>
    <property type="match status" value="1"/>
</dbReference>
<comment type="cofactor">
    <cofactor evidence="21">
        <name>Mo-molybdopterin</name>
        <dbReference type="ChEBI" id="CHEBI:71302"/>
    </cofactor>
    <text evidence="21">Binds 1 Mo-molybdopterin (Mo-MPT) cofactor per subunit.</text>
</comment>
<dbReference type="InterPro" id="IPR000674">
    <property type="entry name" value="Ald_Oxase/Xan_DH_a/b"/>
</dbReference>
<dbReference type="Pfam" id="PF03450">
    <property type="entry name" value="CO_deh_flav_C"/>
    <property type="match status" value="1"/>
</dbReference>
<feature type="binding site" evidence="20">
    <location>
        <position position="365"/>
    </location>
    <ligand>
        <name>FAD</name>
        <dbReference type="ChEBI" id="CHEBI:57692"/>
    </ligand>
</feature>
<dbReference type="InterPro" id="IPR001041">
    <property type="entry name" value="2Fe-2S_ferredoxin-type"/>
</dbReference>
<evidence type="ECO:0000256" key="13">
    <source>
        <dbReference type="ARBA" id="ARBA00023004"/>
    </source>
</evidence>
<feature type="binding site" evidence="21">
    <location>
        <position position="1091"/>
    </location>
    <ligand>
        <name>Mo-molybdopterin</name>
        <dbReference type="ChEBI" id="CHEBI:71302"/>
    </ligand>
    <ligandPart>
        <name>Mo</name>
        <dbReference type="ChEBI" id="CHEBI:28685"/>
    </ligandPart>
</feature>
<protein>
    <recommendedName>
        <fullName evidence="5">aldehyde oxidase</fullName>
        <ecNumber evidence="5">1.2.3.1</ecNumber>
    </recommendedName>
</protein>
<evidence type="ECO:0000313" key="24">
    <source>
        <dbReference type="EMBL" id="KAG8558878.1"/>
    </source>
</evidence>
<dbReference type="SMART" id="SM01008">
    <property type="entry name" value="Ald_Xan_dh_C"/>
    <property type="match status" value="1"/>
</dbReference>
<dbReference type="SUPFAM" id="SSF56003">
    <property type="entry name" value="Molybdenum cofactor-binding domain"/>
    <property type="match status" value="1"/>
</dbReference>
<dbReference type="FunFam" id="3.30.43.10:FF:000001">
    <property type="entry name" value="Xanthine dehydrogenase/oxidase"/>
    <property type="match status" value="1"/>
</dbReference>
<keyword evidence="9 21" id="KW-0001">2Fe-2S</keyword>
<comment type="catalytic activity">
    <reaction evidence="17">
        <text>an aldehyde + O2 + H2O = a carboxylate + H2O2 + H(+)</text>
        <dbReference type="Rhea" id="RHEA:16829"/>
        <dbReference type="ChEBI" id="CHEBI:15377"/>
        <dbReference type="ChEBI" id="CHEBI:15378"/>
        <dbReference type="ChEBI" id="CHEBI:15379"/>
        <dbReference type="ChEBI" id="CHEBI:16240"/>
        <dbReference type="ChEBI" id="CHEBI:17478"/>
        <dbReference type="ChEBI" id="CHEBI:29067"/>
        <dbReference type="EC" id="1.2.3.1"/>
    </reaction>
</comment>
<dbReference type="Pfam" id="PF20256">
    <property type="entry name" value="MoCoBD_2"/>
    <property type="match status" value="1"/>
</dbReference>
<feature type="binding site" evidence="21">
    <location>
        <position position="77"/>
    </location>
    <ligand>
        <name>[2Fe-2S] cluster</name>
        <dbReference type="ChEBI" id="CHEBI:190135"/>
        <label>1</label>
    </ligand>
</feature>
<evidence type="ECO:0000256" key="15">
    <source>
        <dbReference type="ARBA" id="ARBA00023098"/>
    </source>
</evidence>
<comment type="subunit">
    <text evidence="4">Homodimer.</text>
</comment>
<evidence type="ECO:0000256" key="3">
    <source>
        <dbReference type="ARBA" id="ARBA00006849"/>
    </source>
</evidence>
<evidence type="ECO:0000256" key="20">
    <source>
        <dbReference type="PIRSR" id="PIRSR000127-2"/>
    </source>
</evidence>
<dbReference type="GO" id="GO:0004031">
    <property type="term" value="F:aldehyde oxidase activity"/>
    <property type="evidence" value="ECO:0007669"/>
    <property type="project" value="UniProtKB-EC"/>
</dbReference>
<dbReference type="GO" id="GO:0043546">
    <property type="term" value="F:molybdopterin cofactor binding"/>
    <property type="evidence" value="ECO:0007669"/>
    <property type="project" value="InterPro"/>
</dbReference>
<dbReference type="InterPro" id="IPR036318">
    <property type="entry name" value="FAD-bd_PCMH-like_sf"/>
</dbReference>
<dbReference type="SUPFAM" id="SSF56176">
    <property type="entry name" value="FAD-binding/transporter-associated domain-like"/>
    <property type="match status" value="1"/>
</dbReference>
<feature type="domain" description="2Fe-2S ferredoxin-type" evidence="22">
    <location>
        <begin position="8"/>
        <end position="95"/>
    </location>
</feature>
<dbReference type="Pfam" id="PF00111">
    <property type="entry name" value="Fer2"/>
    <property type="match status" value="1"/>
</dbReference>
<dbReference type="GO" id="GO:0051537">
    <property type="term" value="F:2 iron, 2 sulfur cluster binding"/>
    <property type="evidence" value="ECO:0007669"/>
    <property type="project" value="UniProtKB-KW"/>
</dbReference>
<proteinExistence type="inferred from homology"/>
<dbReference type="FunFam" id="3.10.20.30:FF:000015">
    <property type="entry name" value="Aldehyde oxidase 1"/>
    <property type="match status" value="1"/>
</dbReference>
<feature type="binding site" evidence="21">
    <location>
        <position position="810"/>
    </location>
    <ligand>
        <name>Mo-molybdopterin</name>
        <dbReference type="ChEBI" id="CHEBI:71302"/>
    </ligand>
    <ligandPart>
        <name>Mo</name>
        <dbReference type="ChEBI" id="CHEBI:28685"/>
    </ligandPart>
</feature>
<feature type="binding site" evidence="21">
    <location>
        <position position="152"/>
    </location>
    <ligand>
        <name>[2Fe-2S] cluster</name>
        <dbReference type="ChEBI" id="CHEBI:190135"/>
        <label>2</label>
    </ligand>
</feature>
<dbReference type="Gene3D" id="1.10.150.120">
    <property type="entry name" value="[2Fe-2S]-binding domain"/>
    <property type="match status" value="1"/>
</dbReference>
<dbReference type="PANTHER" id="PTHR45444">
    <property type="entry name" value="XANTHINE DEHYDROGENASE"/>
    <property type="match status" value="1"/>
</dbReference>
<dbReference type="FunFam" id="3.30.365.10:FF:000004">
    <property type="entry name" value="Xanthine dehydrogenase oxidase"/>
    <property type="match status" value="1"/>
</dbReference>
<dbReference type="InterPro" id="IPR036856">
    <property type="entry name" value="Ald_Oxase/Xan_DH_a/b_sf"/>
</dbReference>
<evidence type="ECO:0000256" key="14">
    <source>
        <dbReference type="ARBA" id="ARBA00023014"/>
    </source>
</evidence>
<feature type="active site" description="Proton acceptor" evidence="19">
    <location>
        <position position="1273"/>
    </location>
</feature>
<feature type="domain" description="FAD-binding PCMH-type" evidence="23">
    <location>
        <begin position="234"/>
        <end position="420"/>
    </location>
</feature>
<dbReference type="InterPro" id="IPR016169">
    <property type="entry name" value="FAD-bd_PCMH_sub2"/>
</dbReference>
<comment type="subcellular location">
    <subcellularLocation>
        <location evidence="2">Cytoplasm</location>
    </subcellularLocation>
</comment>
<dbReference type="GO" id="GO:0005506">
    <property type="term" value="F:iron ion binding"/>
    <property type="evidence" value="ECO:0007669"/>
    <property type="project" value="InterPro"/>
</dbReference>
<keyword evidence="15" id="KW-0443">Lipid metabolism</keyword>
<evidence type="ECO:0000256" key="11">
    <source>
        <dbReference type="ARBA" id="ARBA00022827"/>
    </source>
</evidence>
<dbReference type="PROSITE" id="PS51387">
    <property type="entry name" value="FAD_PCMH"/>
    <property type="match status" value="1"/>
</dbReference>
<dbReference type="Pfam" id="PF01799">
    <property type="entry name" value="Fer2_2"/>
    <property type="match status" value="1"/>
</dbReference>
<dbReference type="PROSITE" id="PS00197">
    <property type="entry name" value="2FE2S_FER_1"/>
    <property type="match status" value="1"/>
</dbReference>
<feature type="binding site" evidence="20">
    <location>
        <position position="428"/>
    </location>
    <ligand>
        <name>FAD</name>
        <dbReference type="ChEBI" id="CHEBI:57692"/>
    </ligand>
</feature>
<dbReference type="Pfam" id="PF02738">
    <property type="entry name" value="MoCoBD_1"/>
    <property type="match status" value="1"/>
</dbReference>
<keyword evidence="13 21" id="KW-0408">Iron</keyword>
<dbReference type="GO" id="GO:0071949">
    <property type="term" value="F:FAD binding"/>
    <property type="evidence" value="ECO:0007669"/>
    <property type="project" value="InterPro"/>
</dbReference>
<evidence type="ECO:0000256" key="16">
    <source>
        <dbReference type="ARBA" id="ARBA00034078"/>
    </source>
</evidence>
<dbReference type="InterPro" id="IPR036683">
    <property type="entry name" value="CO_DH_flav_C_dom_sf"/>
</dbReference>
<evidence type="ECO:0000256" key="6">
    <source>
        <dbReference type="ARBA" id="ARBA00022490"/>
    </source>
</evidence>
<feature type="binding site" evidence="21">
    <location>
        <position position="47"/>
    </location>
    <ligand>
        <name>[2Fe-2S] cluster</name>
        <dbReference type="ChEBI" id="CHEBI:190135"/>
        <label>1</label>
    </ligand>
</feature>
<organism evidence="24 25">
    <name type="scientific">Engystomops pustulosus</name>
    <name type="common">Tungara frog</name>
    <name type="synonym">Physalaemus pustulosus</name>
    <dbReference type="NCBI Taxonomy" id="76066"/>
    <lineage>
        <taxon>Eukaryota</taxon>
        <taxon>Metazoa</taxon>
        <taxon>Chordata</taxon>
        <taxon>Craniata</taxon>
        <taxon>Vertebrata</taxon>
        <taxon>Euteleostomi</taxon>
        <taxon>Amphibia</taxon>
        <taxon>Batrachia</taxon>
        <taxon>Anura</taxon>
        <taxon>Neobatrachia</taxon>
        <taxon>Hyloidea</taxon>
        <taxon>Leptodactylidae</taxon>
        <taxon>Leiuperinae</taxon>
        <taxon>Engystomops</taxon>
    </lineage>
</organism>
<dbReference type="Gene3D" id="3.30.465.10">
    <property type="match status" value="1"/>
</dbReference>
<dbReference type="InterPro" id="IPR016167">
    <property type="entry name" value="FAD-bd_PCMH_sub1"/>
</dbReference>
<dbReference type="Pfam" id="PF01315">
    <property type="entry name" value="Ald_Xan_dh_C"/>
    <property type="match status" value="1"/>
</dbReference>
<evidence type="ECO:0000256" key="10">
    <source>
        <dbReference type="ARBA" id="ARBA00022723"/>
    </source>
</evidence>
<evidence type="ECO:0000256" key="12">
    <source>
        <dbReference type="ARBA" id="ARBA00023002"/>
    </source>
</evidence>
<dbReference type="NCBIfam" id="TIGR02969">
    <property type="entry name" value="mam_aldehyde_ox"/>
    <property type="match status" value="1"/>
</dbReference>
<comment type="similarity">
    <text evidence="3">Belongs to the xanthine dehydrogenase family.</text>
</comment>
<dbReference type="InterPro" id="IPR046867">
    <property type="entry name" value="AldOxase/xan_DH_MoCoBD2"/>
</dbReference>
<comment type="caution">
    <text evidence="24">The sequence shown here is derived from an EMBL/GenBank/DDBJ whole genome shotgun (WGS) entry which is preliminary data.</text>
</comment>
<evidence type="ECO:0000256" key="8">
    <source>
        <dbReference type="ARBA" id="ARBA00022630"/>
    </source>
</evidence>
<dbReference type="InterPro" id="IPR036884">
    <property type="entry name" value="2Fe-2S-bd_dom_sf"/>
</dbReference>
<name>A0AAV7AJI5_ENGPU</name>
<dbReference type="InterPro" id="IPR036010">
    <property type="entry name" value="2Fe-2S_ferredoxin-like_sf"/>
</dbReference>
<dbReference type="FunFam" id="3.30.390.50:FF:000001">
    <property type="entry name" value="Xanthine dehydrogenase oxidase"/>
    <property type="match status" value="1"/>
</dbReference>
<feature type="binding site" evidence="21">
    <location>
        <position position="52"/>
    </location>
    <ligand>
        <name>[2Fe-2S] cluster</name>
        <dbReference type="ChEBI" id="CHEBI:190135"/>
        <label>1</label>
    </ligand>
</feature>
<dbReference type="Gene3D" id="3.30.365.10">
    <property type="entry name" value="Aldehyde oxidase/xanthine dehydrogenase, molybdopterin binding domain"/>
    <property type="match status" value="4"/>
</dbReference>
<dbReference type="InterPro" id="IPR002888">
    <property type="entry name" value="2Fe-2S-bd"/>
</dbReference>
<keyword evidence="6" id="KW-0963">Cytoplasm</keyword>
<keyword evidence="7 21" id="KW-0500">Molybdenum</keyword>
<accession>A0AAV7AJI5</accession>
<dbReference type="PIRSF" id="PIRSF000127">
    <property type="entry name" value="Xanthine_DH"/>
    <property type="match status" value="1"/>
</dbReference>
<keyword evidence="11 20" id="KW-0274">FAD</keyword>
<dbReference type="InterPro" id="IPR002346">
    <property type="entry name" value="Mopterin_DH_FAD-bd"/>
</dbReference>
<feature type="binding site" evidence="21">
    <location>
        <position position="154"/>
    </location>
    <ligand>
        <name>[2Fe-2S] cluster</name>
        <dbReference type="ChEBI" id="CHEBI:190135"/>
        <label>2</label>
    </ligand>
</feature>
<comment type="cofactor">
    <cofactor evidence="1 20">
        <name>FAD</name>
        <dbReference type="ChEBI" id="CHEBI:57692"/>
    </cofactor>
</comment>
<dbReference type="Pfam" id="PF00941">
    <property type="entry name" value="FAD_binding_5"/>
    <property type="match status" value="1"/>
</dbReference>
<evidence type="ECO:0000256" key="9">
    <source>
        <dbReference type="ARBA" id="ARBA00022714"/>
    </source>
</evidence>
<feature type="binding site" evidence="20">
    <location>
        <begin position="262"/>
        <end position="269"/>
    </location>
    <ligand>
        <name>FAD</name>
        <dbReference type="ChEBI" id="CHEBI:57692"/>
    </ligand>
</feature>
<evidence type="ECO:0000256" key="1">
    <source>
        <dbReference type="ARBA" id="ARBA00001974"/>
    </source>
</evidence>
<dbReference type="Proteomes" id="UP000824782">
    <property type="component" value="Unassembled WGS sequence"/>
</dbReference>
<dbReference type="SUPFAM" id="SSF54292">
    <property type="entry name" value="2Fe-2S ferredoxin-like"/>
    <property type="match status" value="1"/>
</dbReference>
<feature type="binding site" evidence="21">
    <location>
        <position position="55"/>
    </location>
    <ligand>
        <name>[2Fe-2S] cluster</name>
        <dbReference type="ChEBI" id="CHEBI:190135"/>
        <label>1</label>
    </ligand>
</feature>
<dbReference type="InterPro" id="IPR005107">
    <property type="entry name" value="CO_DH_flav_C"/>
</dbReference>
<sequence length="1341" mass="148454">MVVSATSDQLIFFVNGRKITEQKPDTEQMLLPYLRRKLHLTGTKYGCGEGGCGSCTVMVSHIHPVSKKILHYSANACLLPICSLYGAAITTVEGIGSTASRLHPVQERIAKSHGSQCGFCSPGMVMSMYSLLRNHPEPTMEQIYEALGGNLCRCTGYRAILDGCKTFCKEQNCCKLEQNNGQPESDQEDCVSVLITTTLLAKEEFLPLDPSQELIFPPELILMTQKQMSQSLVFQGEKLKWITVFDLDDLLDLKDKYPKAPLMVGNTSIGPEIKFKGVFHPVIISIGKIPDLSTVKYTKGGISIGAACTLSMLKDTLEEAVSQHAEEKTKIFRVLLQQLKSLAGKQIRNVASLGGHIVSRNPNSDLNPILACGNATLNVLSKGGARQIICNEDFFKCKEASSRLLPEEVLVSVFIPFSQKWEVVSAYRQAQRKVNSVAILVAGMRVLFRENSGIIEDMNIYFGGVGATTIQANKARKGVIGRKWNEETLGEACRLILEEISLTPSATGGKVEYRRSLTVSFFFKFYLEVLQTLKSEYNLNGHINPTDMSHTSNLESTVIQNTSLKTMQKYQDITVHQPIQDAVGRPIMHHSAMMQASGEAVYCDDMPAVEGEMYLALVTSSRAHAKIISLDVTEALNMPGVCDVITAKDVPGTNDFSYYYWPDQLLADKKVLCVGYIVCAVVADTPERAKQAAKVVKIVYEDIEPVIFTIEDAIKHNSFFEPDKKLHDGNVDEAFKTVDHILEGELHIGGQEHFCMETQSIRVIPSKEGQELDIYAATQDPTYMQGLVARSLGIPFNRVTCHVKRIGGAFGGKIVKTAYLAAISAVAAQKTKHPIRCVLERDEDMLIKAGRHPYLGRYKVGYMKDGRIVAADINLYSNGGYSGTESVFIMEISVLQTDASYHIPNLRCQGRVCKTNLPSNISFRGFGFPQCSLITEVWIDEVAAKCNLPPHKVREINMYKNIIMTPYKQEFDTTNLRRCWEDCIRSSAYHARREAITQFNKENPWKKRGIALIPLKFPVTFIVAFQNQAAALVHIYCDGSVLVSHGGTEMGQGIHTKMIQIASRELGIPMSYIHICETSTSSVPNTIATAATVGTDVNGMAVKDACEKLRKRLEPIVSKNPEGTWESWVKEAFYERISLSATGFFRGYNTYMDWEKGEGHPFQYCVYGAACAEVEVDCLTGDYKNIRADIIMDTGCSINPAVDVGQIEGAFVQGIGLYTTEELKYSPEGELLTKGTGEYKIPSVYDIPREFNVSLLPSSQNPYAIYSSKGIGESALFLGSVVYFAIKDALSSARKERGLSNTFTLNSPATPEKIRMACGDQFTDMIQKDDPTAFIPWSIDV</sequence>
<evidence type="ECO:0000256" key="7">
    <source>
        <dbReference type="ARBA" id="ARBA00022505"/>
    </source>
</evidence>
<feature type="binding site" evidence="21">
    <location>
        <position position="924"/>
    </location>
    <ligand>
        <name>Mo-molybdopterin</name>
        <dbReference type="ChEBI" id="CHEBI:71302"/>
    </ligand>
    <ligandPart>
        <name>Mo</name>
        <dbReference type="ChEBI" id="CHEBI:28685"/>
    </ligandPart>
</feature>
<dbReference type="EMBL" id="WNYA01000008">
    <property type="protein sequence ID" value="KAG8558878.1"/>
    <property type="molecule type" value="Genomic_DNA"/>
</dbReference>
<feature type="binding site" evidence="21">
    <location>
        <position position="120"/>
    </location>
    <ligand>
        <name>[2Fe-2S] cluster</name>
        <dbReference type="ChEBI" id="CHEBI:190135"/>
        <label>2</label>
    </ligand>
</feature>
<evidence type="ECO:0000313" key="25">
    <source>
        <dbReference type="Proteomes" id="UP000824782"/>
    </source>
</evidence>
<keyword evidence="8" id="KW-0285">Flavoprotein</keyword>
<dbReference type="SUPFAM" id="SSF54665">
    <property type="entry name" value="CO dehydrogenase molybdoprotein N-domain-like"/>
    <property type="match status" value="1"/>
</dbReference>
<comment type="catalytic activity">
    <reaction evidence="18">
        <text>retinal + O2 + H2O = retinoate + H2O2 + H(+)</text>
        <dbReference type="Rhea" id="RHEA:56736"/>
        <dbReference type="ChEBI" id="CHEBI:15035"/>
        <dbReference type="ChEBI" id="CHEBI:15036"/>
        <dbReference type="ChEBI" id="CHEBI:15377"/>
        <dbReference type="ChEBI" id="CHEBI:15378"/>
        <dbReference type="ChEBI" id="CHEBI:15379"/>
        <dbReference type="ChEBI" id="CHEBI:16240"/>
    </reaction>
</comment>
<dbReference type="InterPro" id="IPR037165">
    <property type="entry name" value="AldOxase/xan_DH_Mopterin-bd_sf"/>
</dbReference>
<dbReference type="Gene3D" id="3.30.43.10">
    <property type="entry name" value="Uridine Diphospho-n-acetylenolpyruvylglucosamine Reductase, domain 2"/>
    <property type="match status" value="1"/>
</dbReference>
<dbReference type="FunFam" id="3.30.465.10:FF:000004">
    <property type="entry name" value="Xanthine dehydrogenase/oxidase"/>
    <property type="match status" value="1"/>
</dbReference>
<dbReference type="SUPFAM" id="SSF47741">
    <property type="entry name" value="CO dehydrogenase ISP C-domain like"/>
    <property type="match status" value="1"/>
</dbReference>
<dbReference type="GO" id="GO:0051287">
    <property type="term" value="F:NAD binding"/>
    <property type="evidence" value="ECO:0007669"/>
    <property type="project" value="InterPro"/>
</dbReference>
<dbReference type="InterPro" id="IPR016208">
    <property type="entry name" value="Ald_Oxase/xanthine_DH-like"/>
</dbReference>
<dbReference type="PROSITE" id="PS51085">
    <property type="entry name" value="2FE2S_FER_2"/>
    <property type="match status" value="1"/>
</dbReference>
<dbReference type="InterPro" id="IPR006058">
    <property type="entry name" value="2Fe2S_fd_BS"/>
</dbReference>
<keyword evidence="14 21" id="KW-0411">Iron-sulfur</keyword>
<dbReference type="InterPro" id="IPR012675">
    <property type="entry name" value="Beta-grasp_dom_sf"/>
</dbReference>
<evidence type="ECO:0000256" key="17">
    <source>
        <dbReference type="ARBA" id="ARBA00047679"/>
    </source>
</evidence>
<keyword evidence="10 21" id="KW-0479">Metal-binding</keyword>
<dbReference type="FunFam" id="3.30.365.10:FF:000003">
    <property type="entry name" value="Aldehyde oxidase 1"/>
    <property type="match status" value="1"/>
</dbReference>
<dbReference type="SMART" id="SM01092">
    <property type="entry name" value="CO_deh_flav_C"/>
    <property type="match status" value="1"/>
</dbReference>
<evidence type="ECO:0000256" key="21">
    <source>
        <dbReference type="PIRSR" id="PIRSR000127-3"/>
    </source>
</evidence>
<evidence type="ECO:0000259" key="22">
    <source>
        <dbReference type="PROSITE" id="PS51085"/>
    </source>
</evidence>
<evidence type="ECO:0000256" key="18">
    <source>
        <dbReference type="ARBA" id="ARBA00049438"/>
    </source>
</evidence>
<dbReference type="PANTHER" id="PTHR45444:SF3">
    <property type="entry name" value="XANTHINE DEHYDROGENASE"/>
    <property type="match status" value="1"/>
</dbReference>
<reference evidence="24" key="1">
    <citation type="thesis" date="2020" institute="ProQuest LLC" country="789 East Eisenhower Parkway, Ann Arbor, MI, USA">
        <title>Comparative Genomics and Chromosome Evolution.</title>
        <authorList>
            <person name="Mudd A.B."/>
        </authorList>
    </citation>
    <scope>NUCLEOTIDE SEQUENCE</scope>
    <source>
        <strain evidence="24">237g6f4</strain>
        <tissue evidence="24">Blood</tissue>
    </source>
</reference>
<dbReference type="SUPFAM" id="SSF55447">
    <property type="entry name" value="CO dehydrogenase flavoprotein C-terminal domain-like"/>
    <property type="match status" value="1"/>
</dbReference>
<dbReference type="Gene3D" id="3.10.20.30">
    <property type="match status" value="1"/>
</dbReference>
<dbReference type="InterPro" id="IPR014313">
    <property type="entry name" value="Aldehyde_oxidase"/>
</dbReference>
<dbReference type="Gene3D" id="3.30.390.50">
    <property type="entry name" value="CO dehydrogenase flavoprotein, C-terminal domain"/>
    <property type="match status" value="1"/>
</dbReference>
<evidence type="ECO:0000259" key="23">
    <source>
        <dbReference type="PROSITE" id="PS51387"/>
    </source>
</evidence>
<evidence type="ECO:0000256" key="19">
    <source>
        <dbReference type="PIRSR" id="PIRSR000127-1"/>
    </source>
</evidence>
<gene>
    <name evidence="24" type="ORF">GDO81_017171</name>
</gene>
<dbReference type="GO" id="GO:0006629">
    <property type="term" value="P:lipid metabolic process"/>
    <property type="evidence" value="ECO:0007669"/>
    <property type="project" value="UniProtKB-KW"/>
</dbReference>
<dbReference type="FunFam" id="3.90.1170.50:FF:000001">
    <property type="entry name" value="Aldehyde oxidase 1"/>
    <property type="match status" value="1"/>
</dbReference>
<keyword evidence="12" id="KW-0560">Oxidoreductase</keyword>